<dbReference type="Proteomes" id="UP000005953">
    <property type="component" value="Unassembled WGS sequence"/>
</dbReference>
<dbReference type="InterPro" id="IPR035439">
    <property type="entry name" value="UPF0145_dom_sf"/>
</dbReference>
<keyword evidence="3" id="KW-1185">Reference proteome</keyword>
<evidence type="ECO:0000256" key="1">
    <source>
        <dbReference type="ARBA" id="ARBA00010751"/>
    </source>
</evidence>
<dbReference type="PANTHER" id="PTHR34068:SF2">
    <property type="entry name" value="UPF0145 PROTEIN SCO3412"/>
    <property type="match status" value="1"/>
</dbReference>
<comment type="caution">
    <text evidence="2">The sequence shown here is derived from an EMBL/GenBank/DDBJ whole genome shotgun (WGS) entry which is preliminary data.</text>
</comment>
<reference evidence="2 3" key="1">
    <citation type="submission" date="2006-02" db="EMBL/GenBank/DDBJ databases">
        <authorList>
            <person name="Pinhassi J."/>
            <person name="Pedros-Alio C."/>
            <person name="Ferriera S."/>
            <person name="Johnson J."/>
            <person name="Kravitz S."/>
            <person name="Halpern A."/>
            <person name="Remington K."/>
            <person name="Beeson K."/>
            <person name="Tran B."/>
            <person name="Rogers Y.-H."/>
            <person name="Friedman R."/>
            <person name="Venter J.C."/>
        </authorList>
    </citation>
    <scope>NUCLEOTIDE SEQUENCE [LARGE SCALE GENOMIC DNA]</scope>
    <source>
        <strain evidence="2 3">MED297</strain>
    </source>
</reference>
<dbReference type="AlphaFoldDB" id="A4B9T5"/>
<dbReference type="OrthoDB" id="530049at2"/>
<dbReference type="HOGENOM" id="CLU_117144_0_0_6"/>
<dbReference type="RefSeq" id="WP_008045003.1">
    <property type="nucleotide sequence ID" value="NZ_CH724151.1"/>
</dbReference>
<dbReference type="STRING" id="314283.MED297_20902"/>
<dbReference type="Gene3D" id="3.30.110.70">
    <property type="entry name" value="Hypothetical protein apc22750. Chain B"/>
    <property type="match status" value="1"/>
</dbReference>
<evidence type="ECO:0000313" key="3">
    <source>
        <dbReference type="Proteomes" id="UP000005953"/>
    </source>
</evidence>
<dbReference type="SUPFAM" id="SSF117782">
    <property type="entry name" value="YbjQ-like"/>
    <property type="match status" value="1"/>
</dbReference>
<proteinExistence type="inferred from homology"/>
<accession>A4B9T5</accession>
<evidence type="ECO:0008006" key="4">
    <source>
        <dbReference type="Google" id="ProtNLM"/>
    </source>
</evidence>
<dbReference type="Pfam" id="PF01906">
    <property type="entry name" value="YbjQ_1"/>
    <property type="match status" value="1"/>
</dbReference>
<dbReference type="PANTHER" id="PTHR34068">
    <property type="entry name" value="UPF0145 PROTEIN YBJQ"/>
    <property type="match status" value="1"/>
</dbReference>
<sequence>MEVLFTLASFLLLMILGYLFGSFAERRHYQSIWTREAQYRHIVVVNQRFPREKNVRGTQLVMGSVVISVDYFKRFLATLRTLVGGPLNSYESLLDRARREAILRLQAEAEQLHSTRVYNLRFETSSISLGQNDRIGSIEVLAYGTALIQE</sequence>
<name>A4B9T5_9GAMM</name>
<comment type="similarity">
    <text evidence="1">Belongs to the UPF0145 family.</text>
</comment>
<evidence type="ECO:0000313" key="2">
    <source>
        <dbReference type="EMBL" id="EAR11386.1"/>
    </source>
</evidence>
<organism evidence="2 3">
    <name type="scientific">Reinekea blandensis MED297</name>
    <dbReference type="NCBI Taxonomy" id="314283"/>
    <lineage>
        <taxon>Bacteria</taxon>
        <taxon>Pseudomonadati</taxon>
        <taxon>Pseudomonadota</taxon>
        <taxon>Gammaproteobacteria</taxon>
        <taxon>Oceanospirillales</taxon>
        <taxon>Saccharospirillaceae</taxon>
        <taxon>Reinekea</taxon>
    </lineage>
</organism>
<protein>
    <recommendedName>
        <fullName evidence="4">YbjQ family protein</fullName>
    </recommendedName>
</protein>
<dbReference type="InterPro" id="IPR002765">
    <property type="entry name" value="UPF0145_YbjQ-like"/>
</dbReference>
<gene>
    <name evidence="2" type="ORF">MED297_20902</name>
</gene>
<dbReference type="EMBL" id="AAOE01000001">
    <property type="protein sequence ID" value="EAR11386.1"/>
    <property type="molecule type" value="Genomic_DNA"/>
</dbReference>